<dbReference type="Proteomes" id="UP000078090">
    <property type="component" value="Unassembled WGS sequence"/>
</dbReference>
<name>A0A177MKZ8_METMH</name>
<comment type="caution">
    <text evidence="2">The sequence shown here is derived from an EMBL/GenBank/DDBJ whole genome shotgun (WGS) entry which is preliminary data.</text>
</comment>
<dbReference type="EMBL" id="LUUG01000059">
    <property type="protein sequence ID" value="OAI06301.1"/>
    <property type="molecule type" value="Genomic_DNA"/>
</dbReference>
<organism evidence="2 3">
    <name type="scientific">Methylomonas methanica</name>
    <dbReference type="NCBI Taxonomy" id="421"/>
    <lineage>
        <taxon>Bacteria</taxon>
        <taxon>Pseudomonadati</taxon>
        <taxon>Pseudomonadota</taxon>
        <taxon>Gammaproteobacteria</taxon>
        <taxon>Methylococcales</taxon>
        <taxon>Methylococcaceae</taxon>
        <taxon>Methylomonas</taxon>
    </lineage>
</organism>
<feature type="region of interest" description="Disordered" evidence="1">
    <location>
        <begin position="1"/>
        <end position="25"/>
    </location>
</feature>
<protein>
    <submittedName>
        <fullName evidence="2">Uncharacterized protein</fullName>
    </submittedName>
</protein>
<accession>A0A177MKZ8</accession>
<evidence type="ECO:0000256" key="1">
    <source>
        <dbReference type="SAM" id="MobiDB-lite"/>
    </source>
</evidence>
<gene>
    <name evidence="2" type="ORF">A1332_11830</name>
</gene>
<reference evidence="2 3" key="1">
    <citation type="submission" date="2016-03" db="EMBL/GenBank/DDBJ databases">
        <authorList>
            <person name="Ploux O."/>
        </authorList>
    </citation>
    <scope>NUCLEOTIDE SEQUENCE [LARGE SCALE GENOMIC DNA]</scope>
    <source>
        <strain evidence="2 3">R-45363</strain>
    </source>
</reference>
<sequence>MDKDREPAIGTKANKAPRDDRSSLEQQLTRQLRYLDNSSALFDKGDHDEANRLATVIRTLLHDTDKSKSLLGQLGLKSTLKFVDTGLYREHLDAAMNEWIQSQHPGMSICAIQPGEAGLVEIGINPDGSAGWRAPLREQRFHPNDPKSSAMLAPQSFEYWWKTPLVEGSDLKRFSRKNLVLIMANQDGGAHVDPSLDRDYANLCSDYLGVQVQFGDPDLTMDANSEIPPVGNNVAFACVRQISFELALTLHRHISRA</sequence>
<evidence type="ECO:0000313" key="3">
    <source>
        <dbReference type="Proteomes" id="UP000078090"/>
    </source>
</evidence>
<dbReference type="AlphaFoldDB" id="A0A177MKZ8"/>
<evidence type="ECO:0000313" key="2">
    <source>
        <dbReference type="EMBL" id="OAI06301.1"/>
    </source>
</evidence>
<proteinExistence type="predicted"/>